<protein>
    <recommendedName>
        <fullName evidence="3">LysM domain-containing protein</fullName>
    </recommendedName>
</protein>
<gene>
    <name evidence="1" type="ORF">IPJ27_22465</name>
</gene>
<dbReference type="AlphaFoldDB" id="A0A935Q3D8"/>
<accession>A0A935Q3D8</accession>
<organism evidence="1 2">
    <name type="scientific">Candidatus Accumulibacter proximus</name>
    <dbReference type="NCBI Taxonomy" id="2954385"/>
    <lineage>
        <taxon>Bacteria</taxon>
        <taxon>Pseudomonadati</taxon>
        <taxon>Pseudomonadota</taxon>
        <taxon>Betaproteobacteria</taxon>
        <taxon>Candidatus Accumulibacter</taxon>
    </lineage>
</organism>
<reference evidence="1 2" key="1">
    <citation type="submission" date="2020-10" db="EMBL/GenBank/DDBJ databases">
        <title>Connecting structure to function with the recovery of over 1000 high-quality activated sludge metagenome-assembled genomes encoding full-length rRNA genes using long-read sequencing.</title>
        <authorList>
            <person name="Singleton C.M."/>
            <person name="Petriglieri F."/>
            <person name="Kristensen J.M."/>
            <person name="Kirkegaard R.H."/>
            <person name="Michaelsen T.Y."/>
            <person name="Andersen M.H."/>
            <person name="Karst S.M."/>
            <person name="Dueholm M.S."/>
            <person name="Nielsen P.H."/>
            <person name="Albertsen M."/>
        </authorList>
    </citation>
    <scope>NUCLEOTIDE SEQUENCE [LARGE SCALE GENOMIC DNA]</scope>
    <source>
        <strain evidence="1">EsbW_18-Q3-R4-48_BATAC.285</strain>
    </source>
</reference>
<evidence type="ECO:0000313" key="1">
    <source>
        <dbReference type="EMBL" id="MBK7677297.1"/>
    </source>
</evidence>
<name>A0A935Q3D8_9PROT</name>
<proteinExistence type="predicted"/>
<comment type="caution">
    <text evidence="1">The sequence shown here is derived from an EMBL/GenBank/DDBJ whole genome shotgun (WGS) entry which is preliminary data.</text>
</comment>
<evidence type="ECO:0008006" key="3">
    <source>
        <dbReference type="Google" id="ProtNLM"/>
    </source>
</evidence>
<dbReference type="EMBL" id="JADJMH010000034">
    <property type="protein sequence ID" value="MBK7677297.1"/>
    <property type="molecule type" value="Genomic_DNA"/>
</dbReference>
<evidence type="ECO:0000313" key="2">
    <source>
        <dbReference type="Proteomes" id="UP000697998"/>
    </source>
</evidence>
<dbReference type="Proteomes" id="UP000697998">
    <property type="component" value="Unassembled WGS sequence"/>
</dbReference>
<sequence>MFTKRSRYLGSRRFEPKEDGSLPFRGVRARVIGSATPVLEHVLQPGERLDALGVNYFNDPYLWHRILDANPDLLCAAQLEIVGAPQLPRVGDQLLPATDSVADFGEVLLIPRAKEGGT</sequence>